<proteinExistence type="predicted"/>
<evidence type="ECO:0000313" key="5">
    <source>
        <dbReference type="Proteomes" id="UP000239724"/>
    </source>
</evidence>
<dbReference type="Proteomes" id="UP000239724">
    <property type="component" value="Unassembled WGS sequence"/>
</dbReference>
<accession>A0A2S6N2R4</accession>
<evidence type="ECO:0000259" key="3">
    <source>
        <dbReference type="Pfam" id="PF13717"/>
    </source>
</evidence>
<dbReference type="OrthoDB" id="7159357at2"/>
<dbReference type="EMBL" id="NHRY01000236">
    <property type="protein sequence ID" value="PPQ28882.1"/>
    <property type="molecule type" value="Genomic_DNA"/>
</dbReference>
<evidence type="ECO:0000256" key="1">
    <source>
        <dbReference type="SAM" id="MobiDB-lite"/>
    </source>
</evidence>
<evidence type="ECO:0000313" key="4">
    <source>
        <dbReference type="EMBL" id="PPQ28882.1"/>
    </source>
</evidence>
<dbReference type="Pfam" id="PF13717">
    <property type="entry name" value="Zn_ribbon_4"/>
    <property type="match status" value="1"/>
</dbReference>
<dbReference type="NCBIfam" id="TIGR02098">
    <property type="entry name" value="MJ0042_CXXC"/>
    <property type="match status" value="1"/>
</dbReference>
<keyword evidence="2" id="KW-1133">Transmembrane helix</keyword>
<feature type="domain" description="Zinc finger/thioredoxin putative" evidence="3">
    <location>
        <begin position="1"/>
        <end position="35"/>
    </location>
</feature>
<comment type="caution">
    <text evidence="4">The sequence shown here is derived from an EMBL/GenBank/DDBJ whole genome shotgun (WGS) entry which is preliminary data.</text>
</comment>
<gene>
    <name evidence="4" type="ORF">CCS01_23175</name>
</gene>
<evidence type="ECO:0000256" key="2">
    <source>
        <dbReference type="SAM" id="Phobius"/>
    </source>
</evidence>
<dbReference type="InterPro" id="IPR011723">
    <property type="entry name" value="Znf/thioredoxin_put"/>
</dbReference>
<reference evidence="4 5" key="1">
    <citation type="journal article" date="2018" name="Arch. Microbiol.">
        <title>New insights into the metabolic potential of the phototrophic purple bacterium Rhodopila globiformis DSM 161(T) from its draft genome sequence and evidence for a vanadium-dependent nitrogenase.</title>
        <authorList>
            <person name="Imhoff J.F."/>
            <person name="Rahn T."/>
            <person name="Kunzel S."/>
            <person name="Neulinger S.C."/>
        </authorList>
    </citation>
    <scope>NUCLEOTIDE SEQUENCE [LARGE SCALE GENOMIC DNA]</scope>
    <source>
        <strain evidence="4 5">DSM 161</strain>
    </source>
</reference>
<dbReference type="RefSeq" id="WP_104521190.1">
    <property type="nucleotide sequence ID" value="NZ_NHRY01000236.1"/>
</dbReference>
<feature type="compositionally biased region" description="Pro residues" evidence="1">
    <location>
        <begin position="39"/>
        <end position="54"/>
    </location>
</feature>
<feature type="transmembrane region" description="Helical" evidence="2">
    <location>
        <begin position="82"/>
        <end position="105"/>
    </location>
</feature>
<keyword evidence="2" id="KW-0812">Transmembrane</keyword>
<feature type="region of interest" description="Disordered" evidence="1">
    <location>
        <begin position="37"/>
        <end position="65"/>
    </location>
</feature>
<organism evidence="4 5">
    <name type="scientific">Rhodopila globiformis</name>
    <name type="common">Rhodopseudomonas globiformis</name>
    <dbReference type="NCBI Taxonomy" id="1071"/>
    <lineage>
        <taxon>Bacteria</taxon>
        <taxon>Pseudomonadati</taxon>
        <taxon>Pseudomonadota</taxon>
        <taxon>Alphaproteobacteria</taxon>
        <taxon>Acetobacterales</taxon>
        <taxon>Acetobacteraceae</taxon>
        <taxon>Rhodopila</taxon>
    </lineage>
</organism>
<sequence length="139" mass="14795">MQIACPTCAAVYEVPASRLRPGRHVRCARCNAVWKPAPVAEPAPPQGAPTPPEPVAREPAAPLADAMQRLAAMPPPRSPRRVGLTAAWLASVLVLAGAGTGIVIWRQAVVRIWPPAGRILVFREALTQQPVQNPGNRAQ</sequence>
<dbReference type="AlphaFoldDB" id="A0A2S6N2R4"/>
<keyword evidence="5" id="KW-1185">Reference proteome</keyword>
<keyword evidence="2" id="KW-0472">Membrane</keyword>
<protein>
    <recommendedName>
        <fullName evidence="3">Zinc finger/thioredoxin putative domain-containing protein</fullName>
    </recommendedName>
</protein>
<name>A0A2S6N2R4_RHOGL</name>